<dbReference type="InterPro" id="IPR016071">
    <property type="entry name" value="Staphylococal_nuclease_OB-fold"/>
</dbReference>
<dbReference type="Gene3D" id="2.40.50.90">
    <property type="match status" value="5"/>
</dbReference>
<keyword evidence="2 4" id="KW-0963">Cytoplasm</keyword>
<dbReference type="PROSITE" id="PS50304">
    <property type="entry name" value="TUDOR"/>
    <property type="match status" value="1"/>
</dbReference>
<dbReference type="SMART" id="SM00333">
    <property type="entry name" value="TUDOR"/>
    <property type="match status" value="1"/>
</dbReference>
<feature type="domain" description="TNase-like" evidence="6">
    <location>
        <begin position="3"/>
        <end position="145"/>
    </location>
</feature>
<feature type="domain" description="TNase-like" evidence="6">
    <location>
        <begin position="307"/>
        <end position="438"/>
    </location>
</feature>
<evidence type="ECO:0000313" key="8">
    <source>
        <dbReference type="Proteomes" id="UP001150907"/>
    </source>
</evidence>
<evidence type="ECO:0000256" key="4">
    <source>
        <dbReference type="PIRNR" id="PIRNR017179"/>
    </source>
</evidence>
<dbReference type="Gene3D" id="2.30.30.140">
    <property type="match status" value="1"/>
</dbReference>
<dbReference type="Pfam" id="PF00567">
    <property type="entry name" value="TUDOR"/>
    <property type="match status" value="1"/>
</dbReference>
<dbReference type="PIRSF" id="PIRSF017179">
    <property type="entry name" value="RISC-Tudor-SN"/>
    <property type="match status" value="1"/>
</dbReference>
<dbReference type="GO" id="GO:0031047">
    <property type="term" value="P:regulatory ncRNA-mediated gene silencing"/>
    <property type="evidence" value="ECO:0007669"/>
    <property type="project" value="UniProtKB-UniRule"/>
</dbReference>
<proteinExistence type="predicted"/>
<dbReference type="SUPFAM" id="SSF50199">
    <property type="entry name" value="Staphylococcal nuclease"/>
    <property type="match status" value="5"/>
</dbReference>
<evidence type="ECO:0000313" key="7">
    <source>
        <dbReference type="EMBL" id="KAJ2000694.1"/>
    </source>
</evidence>
<feature type="domain" description="Tudor" evidence="5">
    <location>
        <begin position="676"/>
        <end position="736"/>
    </location>
</feature>
<comment type="caution">
    <text evidence="7">The sequence shown here is derived from an EMBL/GenBank/DDBJ whole genome shotgun (WGS) entry which is preliminary data.</text>
</comment>
<evidence type="ECO:0000259" key="6">
    <source>
        <dbReference type="PROSITE" id="PS50830"/>
    </source>
</evidence>
<dbReference type="GO" id="GO:0005829">
    <property type="term" value="C:cytosol"/>
    <property type="evidence" value="ECO:0007669"/>
    <property type="project" value="UniProtKB-UniRule"/>
</dbReference>
<dbReference type="PANTHER" id="PTHR12302:SF2">
    <property type="entry name" value="STAPHYLOCOCCAL NUCLEASE DOMAIN-CONTAINING PROTEIN 1"/>
    <property type="match status" value="1"/>
</dbReference>
<keyword evidence="3" id="KW-0677">Repeat</keyword>
<evidence type="ECO:0000256" key="2">
    <source>
        <dbReference type="ARBA" id="ARBA00022490"/>
    </source>
</evidence>
<organism evidence="7 8">
    <name type="scientific">Coemansia thaxteri</name>
    <dbReference type="NCBI Taxonomy" id="2663907"/>
    <lineage>
        <taxon>Eukaryota</taxon>
        <taxon>Fungi</taxon>
        <taxon>Fungi incertae sedis</taxon>
        <taxon>Zoopagomycota</taxon>
        <taxon>Kickxellomycotina</taxon>
        <taxon>Kickxellomycetes</taxon>
        <taxon>Kickxellales</taxon>
        <taxon>Kickxellaceae</taxon>
        <taxon>Coemansia</taxon>
    </lineage>
</organism>
<dbReference type="Pfam" id="PF00565">
    <property type="entry name" value="SNase"/>
    <property type="match status" value="2"/>
</dbReference>
<evidence type="ECO:0000259" key="5">
    <source>
        <dbReference type="PROSITE" id="PS50304"/>
    </source>
</evidence>
<feature type="domain" description="TNase-like" evidence="6">
    <location>
        <begin position="467"/>
        <end position="594"/>
    </location>
</feature>
<dbReference type="FunFam" id="2.30.30.140:FF:000018">
    <property type="entry name" value="Serine/threonine-protein kinase 31"/>
    <property type="match status" value="1"/>
</dbReference>
<evidence type="ECO:0000256" key="1">
    <source>
        <dbReference type="ARBA" id="ARBA00004496"/>
    </source>
</evidence>
<feature type="domain" description="TNase-like" evidence="6">
    <location>
        <begin position="172"/>
        <end position="298"/>
    </location>
</feature>
<dbReference type="PROSITE" id="PS50830">
    <property type="entry name" value="TNASE_3"/>
    <property type="match status" value="4"/>
</dbReference>
<gene>
    <name evidence="7" type="ORF">H4R26_004497</name>
</gene>
<dbReference type="PANTHER" id="PTHR12302">
    <property type="entry name" value="EBNA2 BINDING PROTEIN P100"/>
    <property type="match status" value="1"/>
</dbReference>
<dbReference type="GO" id="GO:0003723">
    <property type="term" value="F:RNA binding"/>
    <property type="evidence" value="ECO:0007669"/>
    <property type="project" value="UniProtKB-UniRule"/>
</dbReference>
<dbReference type="InterPro" id="IPR035437">
    <property type="entry name" value="SNase_OB-fold_sf"/>
</dbReference>
<dbReference type="GO" id="GO:0006402">
    <property type="term" value="P:mRNA catabolic process"/>
    <property type="evidence" value="ECO:0007669"/>
    <property type="project" value="UniProtKB-UniRule"/>
</dbReference>
<dbReference type="OrthoDB" id="10023235at2759"/>
<dbReference type="EMBL" id="JANBQF010000498">
    <property type="protein sequence ID" value="KAJ2000694.1"/>
    <property type="molecule type" value="Genomic_DNA"/>
</dbReference>
<dbReference type="SUPFAM" id="SSF63748">
    <property type="entry name" value="Tudor/PWWP/MBT"/>
    <property type="match status" value="1"/>
</dbReference>
<protein>
    <submittedName>
        <fullName evidence="7">Uncharacterized protein</fullName>
    </submittedName>
</protein>
<dbReference type="InterPro" id="IPR016685">
    <property type="entry name" value="Silence_cplx_Nase-comp_TudorSN"/>
</dbReference>
<dbReference type="Proteomes" id="UP001150907">
    <property type="component" value="Unassembled WGS sequence"/>
</dbReference>
<dbReference type="GO" id="GO:0031332">
    <property type="term" value="C:RNAi effector complex"/>
    <property type="evidence" value="ECO:0007669"/>
    <property type="project" value="InterPro"/>
</dbReference>
<dbReference type="GO" id="GO:0005634">
    <property type="term" value="C:nucleus"/>
    <property type="evidence" value="ECO:0007669"/>
    <property type="project" value="TreeGrafter"/>
</dbReference>
<dbReference type="InterPro" id="IPR002999">
    <property type="entry name" value="Tudor"/>
</dbReference>
<accession>A0A9W8EDK3</accession>
<dbReference type="AlphaFoldDB" id="A0A9W8EDK3"/>
<comment type="subcellular location">
    <subcellularLocation>
        <location evidence="1 4">Cytoplasm</location>
    </subcellularLocation>
</comment>
<sequence length="862" mass="89788">MAPLLAGTVKLVLSGDTLVLRGSGAAERTLSLAFVAAPRLGSAKAETADEAFGLEAREYLRRRLVGRAVRFRVAYTAASGREFGVVVAGPDAARDNVAVMAVREGWARHRPARDGGASDEDAALGEALADAEQAARQGRRGMWDAALAKTLRPRATAFDGDGAALVAAHAGRDVRATVEAVRDATTLRVLLHLPAAHQLVTVQLAGVRGAGSDAVAAEARAGVEARLLQRDVRVRLLAAAPARGVFVAAVAHDAGSIAEWLVGGGFARVLDGAPGADAARLRALEADARAARLRLWADAAAVPPPAPGFDATVERVVSGDTLVAGGRELRLASVRAPPAQGPLGAGYADQARDALRRLCIGACVAVTPAYTQPPAAGFAARECVSVRVRGEDAAVRLVRAGLLTVVRHRADDARAANFHDLAAAEAAAVAARAGVHSGVAAPRARPADASESPARARSMLPHWLRAGRVPCVVEHVAAGARLRVAVRKDAAVLTLVLAAVRCPRAPEPLAADALAHSVRVALQRDAEVEIEAVDATGAFIGCLWLPRAVSLAEDLLRNGLAELHAASADRSPRAAALHAAENLARDARLGLWANAAPQPKEPPAAAPVPVPPAAQALAPRSEFLDVVVSELSAASPTRFFVQIVRPGSAAGLEALMAGLAIDKTLHQPEGEHPPFVPKVSQLVAARDSAAAQWLRARVTRVSAPKRECDVVYVDYGNAETLSLDCVRPLPASFAALEPQAHEAQLAFLRLPDQSFIPDYAPDALAEFRRLVEDRQLVANVEARSAASGGLLHLTLYDPELGKPLLDQSVNGLLASAGFAVCDKKALSSMHNAPAAAKIAALVDVARSAHCGMWEYGDVTAEE</sequence>
<keyword evidence="8" id="KW-1185">Reference proteome</keyword>
<dbReference type="GO" id="GO:0004518">
    <property type="term" value="F:nuclease activity"/>
    <property type="evidence" value="ECO:0007669"/>
    <property type="project" value="TreeGrafter"/>
</dbReference>
<evidence type="ECO:0000256" key="3">
    <source>
        <dbReference type="ARBA" id="ARBA00022737"/>
    </source>
</evidence>
<reference evidence="7" key="1">
    <citation type="submission" date="2022-07" db="EMBL/GenBank/DDBJ databases">
        <title>Phylogenomic reconstructions and comparative analyses of Kickxellomycotina fungi.</title>
        <authorList>
            <person name="Reynolds N.K."/>
            <person name="Stajich J.E."/>
            <person name="Barry K."/>
            <person name="Grigoriev I.V."/>
            <person name="Crous P."/>
            <person name="Smith M.E."/>
        </authorList>
    </citation>
    <scope>NUCLEOTIDE SEQUENCE</scope>
    <source>
        <strain evidence="7">IMI 214461</strain>
    </source>
</reference>
<dbReference type="SMART" id="SM00318">
    <property type="entry name" value="SNc"/>
    <property type="match status" value="4"/>
</dbReference>
<name>A0A9W8EDK3_9FUNG</name>